<proteinExistence type="predicted"/>
<dbReference type="AlphaFoldDB" id="A0A2I1HJN4"/>
<organism evidence="1 2">
    <name type="scientific">Rhizophagus irregularis</name>
    <dbReference type="NCBI Taxonomy" id="588596"/>
    <lineage>
        <taxon>Eukaryota</taxon>
        <taxon>Fungi</taxon>
        <taxon>Fungi incertae sedis</taxon>
        <taxon>Mucoromycota</taxon>
        <taxon>Glomeromycotina</taxon>
        <taxon>Glomeromycetes</taxon>
        <taxon>Glomerales</taxon>
        <taxon>Glomeraceae</taxon>
        <taxon>Rhizophagus</taxon>
    </lineage>
</organism>
<dbReference type="VEuPathDB" id="FungiDB:FUN_018193"/>
<comment type="caution">
    <text evidence="1">The sequence shown here is derived from an EMBL/GenBank/DDBJ whole genome shotgun (WGS) entry which is preliminary data.</text>
</comment>
<accession>A0A2I1HJN4</accession>
<name>A0A2I1HJN4_9GLOM</name>
<keyword evidence="2" id="KW-1185">Reference proteome</keyword>
<reference evidence="1 2" key="1">
    <citation type="submission" date="2015-10" db="EMBL/GenBank/DDBJ databases">
        <title>Genome analyses suggest a sexual origin of heterokaryosis in a supposedly ancient asexual fungus.</title>
        <authorList>
            <person name="Ropars J."/>
            <person name="Sedzielewska K."/>
            <person name="Noel J."/>
            <person name="Charron P."/>
            <person name="Farinelli L."/>
            <person name="Marton T."/>
            <person name="Kruger M."/>
            <person name="Pelin A."/>
            <person name="Brachmann A."/>
            <person name="Corradi N."/>
        </authorList>
    </citation>
    <scope>NUCLEOTIDE SEQUENCE [LARGE SCALE GENOMIC DNA]</scope>
    <source>
        <strain evidence="1 2">A4</strain>
    </source>
</reference>
<dbReference type="VEuPathDB" id="FungiDB:RhiirFUN_012126"/>
<evidence type="ECO:0000313" key="2">
    <source>
        <dbReference type="Proteomes" id="UP000234323"/>
    </source>
</evidence>
<dbReference type="Proteomes" id="UP000234323">
    <property type="component" value="Unassembled WGS sequence"/>
</dbReference>
<dbReference type="VEuPathDB" id="FungiDB:RhiirA1_476494"/>
<gene>
    <name evidence="1" type="ORF">RhiirA4_481567</name>
</gene>
<protein>
    <recommendedName>
        <fullName evidence="3">DUF659 domain-containing protein</fullName>
    </recommendedName>
</protein>
<evidence type="ECO:0008006" key="3">
    <source>
        <dbReference type="Google" id="ProtNLM"/>
    </source>
</evidence>
<evidence type="ECO:0000313" key="1">
    <source>
        <dbReference type="EMBL" id="PKY59097.1"/>
    </source>
</evidence>
<dbReference type="SUPFAM" id="SSF53098">
    <property type="entry name" value="Ribonuclease H-like"/>
    <property type="match status" value="1"/>
</dbReference>
<dbReference type="EMBL" id="LLXI01003358">
    <property type="protein sequence ID" value="PKY59097.1"/>
    <property type="molecule type" value="Genomic_DNA"/>
</dbReference>
<sequence>MSSKRQKTSAVTVHTRVKDYNGVFRADNESKNEVIEDLIEAFANADIPIYRKKGGAIPQAPTLHQLYLPRVFNKHVNTLKSIFDSKPVCIIMDESSDDYSAAYMKKCYRDVLKPIIPQLIHLPCPAHILNLIGETWRDFPKFSLLKTFLAKVKDSFVKFPARKARYITHLCMNGITSPCKIPLPNKTRWNSWFKMVFYTKNFYRIEHENDPKNEMISEIYSILQNSQQQGIITIYTNFISIYAKAFVQDLDFFQQQKKPVFPFVETRLENLTAYLESNQTAAHFGIEFDEIITRFRFNPPEFYPIFQAAFEVAYKKGFKICAHLRMCAPPYIIYKSQK</sequence>
<dbReference type="InterPro" id="IPR012337">
    <property type="entry name" value="RNaseH-like_sf"/>
</dbReference>